<evidence type="ECO:0000256" key="4">
    <source>
        <dbReference type="ARBA" id="ARBA00022679"/>
    </source>
</evidence>
<evidence type="ECO:0000256" key="3">
    <source>
        <dbReference type="ARBA" id="ARBA00022552"/>
    </source>
</evidence>
<dbReference type="Pfam" id="PF04034">
    <property type="entry name" value="Ribo_biogen_C"/>
    <property type="match status" value="1"/>
</dbReference>
<comment type="caution">
    <text evidence="10">The sequence shown here is derived from an EMBL/GenBank/DDBJ whole genome shotgun (WGS) entry which is preliminary data.</text>
</comment>
<keyword evidence="4 6" id="KW-0808">Transferase</keyword>
<feature type="compositionally biased region" description="Basic residues" evidence="7">
    <location>
        <begin position="32"/>
        <end position="42"/>
    </location>
</feature>
<evidence type="ECO:0000256" key="7">
    <source>
        <dbReference type="SAM" id="MobiDB-lite"/>
    </source>
</evidence>
<dbReference type="InterPro" id="IPR007177">
    <property type="entry name" value="Tsr3_C"/>
</dbReference>
<dbReference type="EMBL" id="BLLK01000022">
    <property type="protein sequence ID" value="GFH46210.1"/>
    <property type="molecule type" value="Genomic_DNA"/>
</dbReference>
<evidence type="ECO:0000313" key="10">
    <source>
        <dbReference type="EMBL" id="GFH46210.1"/>
    </source>
</evidence>
<proteinExistence type="inferred from homology"/>
<dbReference type="Pfam" id="PF04068">
    <property type="entry name" value="Fer4_RLI"/>
    <property type="match status" value="1"/>
</dbReference>
<evidence type="ECO:0000256" key="2">
    <source>
        <dbReference type="ARBA" id="ARBA00022517"/>
    </source>
</evidence>
<sequence>MGKKGGDFQGRKGKNKGGSKFAANGSAGNHRGNGKSRNYSKKGYHDNFIEQTQLTEQDGILCQEVDPNNVAQNEALKGLRLMMWDFAQCDPKRCTGARLARKGIFRSMPLRQPFRGLVLSPNGSEPVAPTDIDILEEHGLSVIDCSWARLSEIPFKQMRAGHHRLLPFLVAANTVNYGKPSKLSCAEAAAATLYICGKVDAAKAVLDEFGWGREFFKLNSELLELYRTAEDAADVIKRQNEWLEKAENDTQKFAIFQKRKKKYWEEDSSDDDEEDEDIAPQEDMGELPPSDDEYYYQSEEEVKLDSFGNIINTQDLPPSDDEYDYYESEEELKLDKFGNIIEDKLDDEDNDIQEIENGVKNL</sequence>
<dbReference type="GO" id="GO:0000455">
    <property type="term" value="P:enzyme-directed rRNA pseudouridine synthesis"/>
    <property type="evidence" value="ECO:0007669"/>
    <property type="project" value="UniProtKB-UniRule"/>
</dbReference>
<dbReference type="HAMAP" id="MF_01116">
    <property type="entry name" value="TSR3"/>
    <property type="match status" value="1"/>
</dbReference>
<dbReference type="PANTHER" id="PTHR20426:SF0">
    <property type="entry name" value="18S RRNA AMINOCARBOXYPROPYLTRANSFERASE"/>
    <property type="match status" value="1"/>
</dbReference>
<dbReference type="GO" id="GO:1904047">
    <property type="term" value="F:S-adenosyl-L-methionine binding"/>
    <property type="evidence" value="ECO:0007669"/>
    <property type="project" value="UniProtKB-UniRule"/>
</dbReference>
<accession>A0AAD3CJF3</accession>
<comment type="caution">
    <text evidence="6">Lacks conserved residue(s) required for the propagation of feature annotation.</text>
</comment>
<protein>
    <recommendedName>
        <fullName evidence="6">18S rRNA aminocarboxypropyltransferase</fullName>
        <ecNumber evidence="6">2.5.1.157</ecNumber>
    </recommendedName>
</protein>
<dbReference type="InterPro" id="IPR022968">
    <property type="entry name" value="Tsr3-like"/>
</dbReference>
<feature type="compositionally biased region" description="Basic and acidic residues" evidence="7">
    <location>
        <begin position="1"/>
        <end position="10"/>
    </location>
</feature>
<dbReference type="GO" id="GO:0106388">
    <property type="term" value="F:rRNA small subunit aminocarboxypropyltransferase activity"/>
    <property type="evidence" value="ECO:0007669"/>
    <property type="project" value="UniProtKB-EC"/>
</dbReference>
<name>A0AAD3CJF3_9STRA</name>
<feature type="binding site" evidence="6">
    <location>
        <position position="166"/>
    </location>
    <ligand>
        <name>S-adenosyl-L-methionine</name>
        <dbReference type="ChEBI" id="CHEBI:59789"/>
    </ligand>
</feature>
<feature type="compositionally biased region" description="Acidic residues" evidence="7">
    <location>
        <begin position="266"/>
        <end position="293"/>
    </location>
</feature>
<comment type="catalytic activity">
    <reaction evidence="6">
        <text>an N(1)-methylpseudouridine in rRNA + S-adenosyl-L-methionine = N(1)-methyl-N(3)-[(3S)-3-amino-3-carboxypropyl]pseudouridine in rRNA + S-methyl-5'-thioadenosine + H(+)</text>
        <dbReference type="Rhea" id="RHEA:63296"/>
        <dbReference type="Rhea" id="RHEA-COMP:11634"/>
        <dbReference type="Rhea" id="RHEA-COMP:16310"/>
        <dbReference type="ChEBI" id="CHEBI:15378"/>
        <dbReference type="ChEBI" id="CHEBI:17509"/>
        <dbReference type="ChEBI" id="CHEBI:59789"/>
        <dbReference type="ChEBI" id="CHEBI:74890"/>
        <dbReference type="ChEBI" id="CHEBI:146234"/>
        <dbReference type="EC" id="2.5.1.157"/>
    </reaction>
</comment>
<feature type="region of interest" description="Disordered" evidence="7">
    <location>
        <begin position="264"/>
        <end position="293"/>
    </location>
</feature>
<comment type="similarity">
    <text evidence="6">Belongs to the TDD superfamily. TSR3 family.</text>
</comment>
<keyword evidence="5 6" id="KW-0949">S-adenosyl-L-methionine</keyword>
<dbReference type="NCBIfam" id="NF002621">
    <property type="entry name" value="PRK02287.1"/>
    <property type="match status" value="1"/>
</dbReference>
<feature type="binding site" evidence="6">
    <location>
        <position position="143"/>
    </location>
    <ligand>
        <name>S-adenosyl-L-methionine</name>
        <dbReference type="ChEBI" id="CHEBI:59789"/>
    </ligand>
</feature>
<dbReference type="PANTHER" id="PTHR20426">
    <property type="entry name" value="RIBOSOME BIOGENESIS PROTEIN TSR3 HOMOLOG"/>
    <property type="match status" value="1"/>
</dbReference>
<gene>
    <name evidence="10" type="ORF">CTEN210_02684</name>
</gene>
<dbReference type="InterPro" id="IPR007209">
    <property type="entry name" value="RNaseL-inhib-like_metal-bd_dom"/>
</dbReference>
<feature type="binding site" evidence="6">
    <location>
        <position position="95"/>
    </location>
    <ligand>
        <name>S-adenosyl-L-methionine</name>
        <dbReference type="ChEBI" id="CHEBI:59789"/>
    </ligand>
</feature>
<dbReference type="Proteomes" id="UP001054902">
    <property type="component" value="Unassembled WGS sequence"/>
</dbReference>
<keyword evidence="3 6" id="KW-0698">rRNA processing</keyword>
<organism evidence="10 11">
    <name type="scientific">Chaetoceros tenuissimus</name>
    <dbReference type="NCBI Taxonomy" id="426638"/>
    <lineage>
        <taxon>Eukaryota</taxon>
        <taxon>Sar</taxon>
        <taxon>Stramenopiles</taxon>
        <taxon>Ochrophyta</taxon>
        <taxon>Bacillariophyta</taxon>
        <taxon>Coscinodiscophyceae</taxon>
        <taxon>Chaetocerotophycidae</taxon>
        <taxon>Chaetocerotales</taxon>
        <taxon>Chaetocerotaceae</taxon>
        <taxon>Chaetoceros</taxon>
    </lineage>
</organism>
<keyword evidence="11" id="KW-1185">Reference proteome</keyword>
<evidence type="ECO:0000256" key="1">
    <source>
        <dbReference type="ARBA" id="ARBA00022490"/>
    </source>
</evidence>
<keyword evidence="1" id="KW-0963">Cytoplasm</keyword>
<feature type="domain" description="16S/18S rRNA aminocarboxypropyltransferase Tsr3 C-terminal" evidence="8">
    <location>
        <begin position="117"/>
        <end position="243"/>
    </location>
</feature>
<evidence type="ECO:0000259" key="9">
    <source>
        <dbReference type="Pfam" id="PF04068"/>
    </source>
</evidence>
<dbReference type="GO" id="GO:0030490">
    <property type="term" value="P:maturation of SSU-rRNA"/>
    <property type="evidence" value="ECO:0007669"/>
    <property type="project" value="TreeGrafter"/>
</dbReference>
<keyword evidence="2 6" id="KW-0690">Ribosome biogenesis</keyword>
<evidence type="ECO:0000259" key="8">
    <source>
        <dbReference type="Pfam" id="PF04034"/>
    </source>
</evidence>
<feature type="region of interest" description="Disordered" evidence="7">
    <location>
        <begin position="1"/>
        <end position="42"/>
    </location>
</feature>
<dbReference type="AlphaFoldDB" id="A0AAD3CJF3"/>
<feature type="domain" description="RNase L inhibitor RLI-like possible metal-binding" evidence="9">
    <location>
        <begin position="80"/>
        <end position="105"/>
    </location>
</feature>
<evidence type="ECO:0000313" key="11">
    <source>
        <dbReference type="Proteomes" id="UP001054902"/>
    </source>
</evidence>
<evidence type="ECO:0000256" key="5">
    <source>
        <dbReference type="ARBA" id="ARBA00022691"/>
    </source>
</evidence>
<comment type="function">
    <text evidence="6">Aminocarboxypropyltransferase that catalyzes the aminocarboxypropyl transfer on pseudouridine in 18S rRNA. It constitutes the last step in biosynthesis of the hypermodified N1-methyl-N3-(3-amino-3-carboxypropyl) pseudouridine (m1acp3-Psi).</text>
</comment>
<reference evidence="10 11" key="1">
    <citation type="journal article" date="2021" name="Sci. Rep.">
        <title>The genome of the diatom Chaetoceros tenuissimus carries an ancient integrated fragment of an extant virus.</title>
        <authorList>
            <person name="Hongo Y."/>
            <person name="Kimura K."/>
            <person name="Takaki Y."/>
            <person name="Yoshida Y."/>
            <person name="Baba S."/>
            <person name="Kobayashi G."/>
            <person name="Nagasaki K."/>
            <person name="Hano T."/>
            <person name="Tomaru Y."/>
        </authorList>
    </citation>
    <scope>NUCLEOTIDE SEQUENCE [LARGE SCALE GENOMIC DNA]</scope>
    <source>
        <strain evidence="10 11">NIES-3715</strain>
    </source>
</reference>
<evidence type="ECO:0000256" key="6">
    <source>
        <dbReference type="HAMAP-Rule" id="MF_03146"/>
    </source>
</evidence>
<dbReference type="EC" id="2.5.1.157" evidence="6"/>